<accession>A0A9C7LAI6</accession>
<evidence type="ECO:0008006" key="9">
    <source>
        <dbReference type="Google" id="ProtNLM"/>
    </source>
</evidence>
<dbReference type="NCBIfam" id="TIGR01593">
    <property type="entry name" value="holin_tox_secr"/>
    <property type="match status" value="1"/>
</dbReference>
<evidence type="ECO:0000256" key="1">
    <source>
        <dbReference type="ARBA" id="ARBA00004141"/>
    </source>
</evidence>
<comment type="similarity">
    <text evidence="5">Belongs to the bacteriophage holin family. Cp-1 holin subfamily.</text>
</comment>
<evidence type="ECO:0000256" key="6">
    <source>
        <dbReference type="SAM" id="Phobius"/>
    </source>
</evidence>
<dbReference type="EMBL" id="CAKJTG010000008">
    <property type="protein sequence ID" value="CAG9608067.1"/>
    <property type="molecule type" value="Genomic_DNA"/>
</dbReference>
<comment type="caution">
    <text evidence="7">The sequence shown here is derived from an EMBL/GenBank/DDBJ whole genome shotgun (WGS) entry which is preliminary data.</text>
</comment>
<keyword evidence="2 6" id="KW-0812">Transmembrane</keyword>
<keyword evidence="8" id="KW-1185">Reference proteome</keyword>
<keyword evidence="4 6" id="KW-0472">Membrane</keyword>
<dbReference type="InterPro" id="IPR006480">
    <property type="entry name" value="Phage_holin_4_1"/>
</dbReference>
<dbReference type="Proteomes" id="UP000789845">
    <property type="component" value="Unassembled WGS sequence"/>
</dbReference>
<organism evidence="7 8">
    <name type="scientific">Pseudoneobacillus rhizosphaerae</name>
    <dbReference type="NCBI Taxonomy" id="2880968"/>
    <lineage>
        <taxon>Bacteria</taxon>
        <taxon>Bacillati</taxon>
        <taxon>Bacillota</taxon>
        <taxon>Bacilli</taxon>
        <taxon>Bacillales</taxon>
        <taxon>Bacillaceae</taxon>
        <taxon>Pseudoneobacillus</taxon>
    </lineage>
</organism>
<dbReference type="GO" id="GO:0016020">
    <property type="term" value="C:membrane"/>
    <property type="evidence" value="ECO:0007669"/>
    <property type="project" value="UniProtKB-SubCell"/>
</dbReference>
<sequence length="139" mass="15311">MKYMDKSFQFLVAILAGGVQFLYGDWTMLLTILLALTIIDFISGLSAGYIQGELKSKVGMIGIARKVFIFMMVAVAHLIDLLLIESGLESKALIMTMVIVFYAVNEILSITENAGRIGLPVPEQIKNAIVVLKGKDERK</sequence>
<evidence type="ECO:0000256" key="2">
    <source>
        <dbReference type="ARBA" id="ARBA00022692"/>
    </source>
</evidence>
<evidence type="ECO:0000256" key="5">
    <source>
        <dbReference type="ARBA" id="ARBA00023600"/>
    </source>
</evidence>
<dbReference type="AlphaFoldDB" id="A0A9C7LAI6"/>
<reference evidence="7" key="1">
    <citation type="submission" date="2021-10" db="EMBL/GenBank/DDBJ databases">
        <authorList>
            <person name="Criscuolo A."/>
        </authorList>
    </citation>
    <scope>NUCLEOTIDE SEQUENCE</scope>
    <source>
        <strain evidence="7">CIP111885</strain>
    </source>
</reference>
<evidence type="ECO:0000313" key="7">
    <source>
        <dbReference type="EMBL" id="CAG9608067.1"/>
    </source>
</evidence>
<keyword evidence="3 6" id="KW-1133">Transmembrane helix</keyword>
<feature type="transmembrane region" description="Helical" evidence="6">
    <location>
        <begin position="7"/>
        <end position="23"/>
    </location>
</feature>
<evidence type="ECO:0000256" key="4">
    <source>
        <dbReference type="ARBA" id="ARBA00023136"/>
    </source>
</evidence>
<evidence type="ECO:0000313" key="8">
    <source>
        <dbReference type="Proteomes" id="UP000789845"/>
    </source>
</evidence>
<feature type="transmembrane region" description="Helical" evidence="6">
    <location>
        <begin position="90"/>
        <end position="108"/>
    </location>
</feature>
<name>A0A9C7LAI6_9BACI</name>
<protein>
    <recommendedName>
        <fullName evidence="9">Holin</fullName>
    </recommendedName>
</protein>
<dbReference type="Pfam" id="PF05105">
    <property type="entry name" value="Phage_holin_4_1"/>
    <property type="match status" value="1"/>
</dbReference>
<proteinExistence type="inferred from homology"/>
<feature type="transmembrane region" description="Helical" evidence="6">
    <location>
        <begin position="29"/>
        <end position="51"/>
    </location>
</feature>
<gene>
    <name evidence="7" type="ORF">NEOCIP111885_01759</name>
</gene>
<feature type="transmembrane region" description="Helical" evidence="6">
    <location>
        <begin position="63"/>
        <end position="84"/>
    </location>
</feature>
<evidence type="ECO:0000256" key="3">
    <source>
        <dbReference type="ARBA" id="ARBA00022989"/>
    </source>
</evidence>
<comment type="subcellular location">
    <subcellularLocation>
        <location evidence="1">Membrane</location>
        <topology evidence="1">Multi-pass membrane protein</topology>
    </subcellularLocation>
</comment>